<evidence type="ECO:0000256" key="4">
    <source>
        <dbReference type="RuleBase" id="RU003744"/>
    </source>
</evidence>
<dbReference type="InterPro" id="IPR018313">
    <property type="entry name" value="SBP_3_CS"/>
</dbReference>
<feature type="signal peptide" evidence="5">
    <location>
        <begin position="1"/>
        <end position="22"/>
    </location>
</feature>
<dbReference type="SMART" id="SM00062">
    <property type="entry name" value="PBPb"/>
    <property type="match status" value="1"/>
</dbReference>
<dbReference type="InterPro" id="IPR001638">
    <property type="entry name" value="Solute-binding_3/MltF_N"/>
</dbReference>
<evidence type="ECO:0000256" key="3">
    <source>
        <dbReference type="ARBA" id="ARBA00022729"/>
    </source>
</evidence>
<evidence type="ECO:0000256" key="5">
    <source>
        <dbReference type="SAM" id="SignalP"/>
    </source>
</evidence>
<comment type="caution">
    <text evidence="8">The sequence shown here is derived from an EMBL/GenBank/DDBJ whole genome shotgun (WGS) entry which is preliminary data.</text>
</comment>
<dbReference type="Gene3D" id="3.40.190.10">
    <property type="entry name" value="Periplasmic binding protein-like II"/>
    <property type="match status" value="2"/>
</dbReference>
<dbReference type="AlphaFoldDB" id="A0A3M8CLG8"/>
<evidence type="ECO:0000313" key="9">
    <source>
        <dbReference type="Proteomes" id="UP000282028"/>
    </source>
</evidence>
<evidence type="ECO:0000313" key="8">
    <source>
        <dbReference type="EMBL" id="RNB76622.1"/>
    </source>
</evidence>
<sequence>MKKMAFLWLAILLVFVTGCSQEVGGGGATGPSTIQKIVDRNKLIIGTSPGYFPFEMKDKQGVNVGYDIDLGKAIGEALKVEVEFKEFEFGGLIPALQTGDIDMVISGMTIRGDRALAVSFSDPYYSAGQIIMVPKSDSATKTWKDLDKPDKKIALAQGTTGALLAKQLFQNAQMMDFDGFANAALAVKQNQADAVIFDEPGIAVYEIMNGDSVRGIYDTLSSENLGIALPLNDHATIQWMNSFLASYRNGPADQAAIQKWFKSNEWINNVQQDNY</sequence>
<evidence type="ECO:0000259" key="6">
    <source>
        <dbReference type="SMART" id="SM00062"/>
    </source>
</evidence>
<keyword evidence="9" id="KW-1185">Reference proteome</keyword>
<protein>
    <submittedName>
        <fullName evidence="8">ABC transporter substrate-binding protein</fullName>
    </submittedName>
</protein>
<evidence type="ECO:0000259" key="7">
    <source>
        <dbReference type="SMART" id="SM00079"/>
    </source>
</evidence>
<comment type="similarity">
    <text evidence="2 4">Belongs to the bacterial solute-binding protein 3 family.</text>
</comment>
<proteinExistence type="inferred from homology"/>
<dbReference type="PANTHER" id="PTHR35936:SF17">
    <property type="entry name" value="ARGININE-BINDING EXTRACELLULAR PROTEIN ARTP"/>
    <property type="match status" value="1"/>
</dbReference>
<gene>
    <name evidence="8" type="ORF">EDM52_02160</name>
</gene>
<evidence type="ECO:0000256" key="1">
    <source>
        <dbReference type="ARBA" id="ARBA00004196"/>
    </source>
</evidence>
<name>A0A3M8CLG8_9BACL</name>
<dbReference type="SMART" id="SM00079">
    <property type="entry name" value="PBPe"/>
    <property type="match status" value="1"/>
</dbReference>
<dbReference type="PANTHER" id="PTHR35936">
    <property type="entry name" value="MEMBRANE-BOUND LYTIC MUREIN TRANSGLYCOSYLASE F"/>
    <property type="match status" value="1"/>
</dbReference>
<dbReference type="RefSeq" id="WP_122907380.1">
    <property type="nucleotide sequence ID" value="NZ_CBCSBE010000032.1"/>
</dbReference>
<keyword evidence="3 5" id="KW-0732">Signal</keyword>
<dbReference type="GO" id="GO:0016020">
    <property type="term" value="C:membrane"/>
    <property type="evidence" value="ECO:0007669"/>
    <property type="project" value="InterPro"/>
</dbReference>
<accession>A0A3M8CLG8</accession>
<organism evidence="8 9">
    <name type="scientific">Brevibacillus invocatus</name>
    <dbReference type="NCBI Taxonomy" id="173959"/>
    <lineage>
        <taxon>Bacteria</taxon>
        <taxon>Bacillati</taxon>
        <taxon>Bacillota</taxon>
        <taxon>Bacilli</taxon>
        <taxon>Bacillales</taxon>
        <taxon>Paenibacillaceae</taxon>
        <taxon>Brevibacillus</taxon>
    </lineage>
</organism>
<dbReference type="SUPFAM" id="SSF53850">
    <property type="entry name" value="Periplasmic binding protein-like II"/>
    <property type="match status" value="1"/>
</dbReference>
<dbReference type="PROSITE" id="PS51257">
    <property type="entry name" value="PROKAR_LIPOPROTEIN"/>
    <property type="match status" value="1"/>
</dbReference>
<dbReference type="InterPro" id="IPR001320">
    <property type="entry name" value="Iontro_rcpt_C"/>
</dbReference>
<feature type="domain" description="Ionotropic glutamate receptor C-terminal" evidence="7">
    <location>
        <begin position="42"/>
        <end position="263"/>
    </location>
</feature>
<feature type="chain" id="PRO_5018227137" evidence="5">
    <location>
        <begin position="23"/>
        <end position="275"/>
    </location>
</feature>
<comment type="subcellular location">
    <subcellularLocation>
        <location evidence="1">Cell envelope</location>
    </subcellularLocation>
</comment>
<dbReference type="GO" id="GO:0015276">
    <property type="term" value="F:ligand-gated monoatomic ion channel activity"/>
    <property type="evidence" value="ECO:0007669"/>
    <property type="project" value="InterPro"/>
</dbReference>
<dbReference type="OrthoDB" id="9774451at2"/>
<reference evidence="8 9" key="1">
    <citation type="submission" date="2018-10" db="EMBL/GenBank/DDBJ databases">
        <title>Phylogenomics of Brevibacillus.</title>
        <authorList>
            <person name="Dunlap C."/>
        </authorList>
    </citation>
    <scope>NUCLEOTIDE SEQUENCE [LARGE SCALE GENOMIC DNA]</scope>
    <source>
        <strain evidence="8 9">JCM 12215</strain>
    </source>
</reference>
<dbReference type="Pfam" id="PF00497">
    <property type="entry name" value="SBP_bac_3"/>
    <property type="match status" value="1"/>
</dbReference>
<dbReference type="EMBL" id="RHHR01000005">
    <property type="protein sequence ID" value="RNB76622.1"/>
    <property type="molecule type" value="Genomic_DNA"/>
</dbReference>
<feature type="domain" description="Solute-binding protein family 3/N-terminal" evidence="6">
    <location>
        <begin position="42"/>
        <end position="264"/>
    </location>
</feature>
<dbReference type="PROSITE" id="PS01039">
    <property type="entry name" value="SBP_BACTERIAL_3"/>
    <property type="match status" value="1"/>
</dbReference>
<dbReference type="GO" id="GO:0030313">
    <property type="term" value="C:cell envelope"/>
    <property type="evidence" value="ECO:0007669"/>
    <property type="project" value="UniProtKB-SubCell"/>
</dbReference>
<dbReference type="Proteomes" id="UP000282028">
    <property type="component" value="Unassembled WGS sequence"/>
</dbReference>
<evidence type="ECO:0000256" key="2">
    <source>
        <dbReference type="ARBA" id="ARBA00010333"/>
    </source>
</evidence>